<dbReference type="RefSeq" id="WP_114623822.1">
    <property type="nucleotide sequence ID" value="NZ_QQNA01000084.1"/>
</dbReference>
<evidence type="ECO:0000256" key="1">
    <source>
        <dbReference type="ARBA" id="ARBA00001946"/>
    </source>
</evidence>
<evidence type="ECO:0000256" key="4">
    <source>
        <dbReference type="ARBA" id="ARBA00022842"/>
    </source>
</evidence>
<dbReference type="PANTHER" id="PTHR43046:SF12">
    <property type="entry name" value="GDP-MANNOSE MANNOSYL HYDROLASE"/>
    <property type="match status" value="1"/>
</dbReference>
<sequence length="160" mass="16814">MSDSGAYEAVAQPRTAAGVLFFDEAGGVLLVKPTYKPGWEIPGGYLHPGETPSEGAAREVKEEIGITPPIGGLLVADWAPHPTEGDKLLFVFDGGILAADQRAQIVLDGVEVDQFAFHRAEQVDGLLIPRLARRVHAAIGARARSATAYLENGTALGAEG</sequence>
<dbReference type="AlphaFoldDB" id="A0A370B7Q0"/>
<organism evidence="7 8">
    <name type="scientific">Streptomyces corynorhini</name>
    <dbReference type="NCBI Taxonomy" id="2282652"/>
    <lineage>
        <taxon>Bacteria</taxon>
        <taxon>Bacillati</taxon>
        <taxon>Actinomycetota</taxon>
        <taxon>Actinomycetes</taxon>
        <taxon>Kitasatosporales</taxon>
        <taxon>Streptomycetaceae</taxon>
        <taxon>Streptomyces</taxon>
    </lineage>
</organism>
<name>A0A370B7Q0_9ACTN</name>
<evidence type="ECO:0000256" key="2">
    <source>
        <dbReference type="ARBA" id="ARBA00005582"/>
    </source>
</evidence>
<dbReference type="Pfam" id="PF00293">
    <property type="entry name" value="NUDIX"/>
    <property type="match status" value="1"/>
</dbReference>
<gene>
    <name evidence="7" type="ORF">DVH02_12300</name>
</gene>
<dbReference type="PROSITE" id="PS51462">
    <property type="entry name" value="NUDIX"/>
    <property type="match status" value="1"/>
</dbReference>
<keyword evidence="3 5" id="KW-0378">Hydrolase</keyword>
<reference evidence="7 8" key="1">
    <citation type="submission" date="2018-07" db="EMBL/GenBank/DDBJ databases">
        <title>Streptomyces species from bats.</title>
        <authorList>
            <person name="Dunlap C."/>
        </authorList>
    </citation>
    <scope>NUCLEOTIDE SEQUENCE [LARGE SCALE GENOMIC DNA]</scope>
    <source>
        <strain evidence="7 8">AC230</strain>
    </source>
</reference>
<comment type="cofactor">
    <cofactor evidence="1">
        <name>Mg(2+)</name>
        <dbReference type="ChEBI" id="CHEBI:18420"/>
    </cofactor>
</comment>
<evidence type="ECO:0000256" key="3">
    <source>
        <dbReference type="ARBA" id="ARBA00022801"/>
    </source>
</evidence>
<dbReference type="CDD" id="cd18876">
    <property type="entry name" value="NUDIX_Hydrolase"/>
    <property type="match status" value="1"/>
</dbReference>
<dbReference type="InterPro" id="IPR000086">
    <property type="entry name" value="NUDIX_hydrolase_dom"/>
</dbReference>
<dbReference type="InterPro" id="IPR020476">
    <property type="entry name" value="Nudix_hydrolase"/>
</dbReference>
<dbReference type="InterPro" id="IPR020084">
    <property type="entry name" value="NUDIX_hydrolase_CS"/>
</dbReference>
<feature type="domain" description="Nudix hydrolase" evidence="6">
    <location>
        <begin position="12"/>
        <end position="140"/>
    </location>
</feature>
<dbReference type="SUPFAM" id="SSF55811">
    <property type="entry name" value="Nudix"/>
    <property type="match status" value="1"/>
</dbReference>
<dbReference type="PRINTS" id="PR00502">
    <property type="entry name" value="NUDIXFAMILY"/>
</dbReference>
<evidence type="ECO:0000313" key="7">
    <source>
        <dbReference type="EMBL" id="RDG37837.1"/>
    </source>
</evidence>
<dbReference type="InterPro" id="IPR015797">
    <property type="entry name" value="NUDIX_hydrolase-like_dom_sf"/>
</dbReference>
<dbReference type="Proteomes" id="UP000253741">
    <property type="component" value="Unassembled WGS sequence"/>
</dbReference>
<evidence type="ECO:0000313" key="8">
    <source>
        <dbReference type="Proteomes" id="UP000253741"/>
    </source>
</evidence>
<evidence type="ECO:0000259" key="6">
    <source>
        <dbReference type="PROSITE" id="PS51462"/>
    </source>
</evidence>
<dbReference type="Gene3D" id="3.90.79.10">
    <property type="entry name" value="Nucleoside Triphosphate Pyrophosphohydrolase"/>
    <property type="match status" value="1"/>
</dbReference>
<comment type="caution">
    <text evidence="7">The sequence shown here is derived from an EMBL/GenBank/DDBJ whole genome shotgun (WGS) entry which is preliminary data.</text>
</comment>
<comment type="similarity">
    <text evidence="2 5">Belongs to the Nudix hydrolase family.</text>
</comment>
<dbReference type="GO" id="GO:0016787">
    <property type="term" value="F:hydrolase activity"/>
    <property type="evidence" value="ECO:0007669"/>
    <property type="project" value="UniProtKB-KW"/>
</dbReference>
<dbReference type="EMBL" id="QQNA01000084">
    <property type="protein sequence ID" value="RDG37837.1"/>
    <property type="molecule type" value="Genomic_DNA"/>
</dbReference>
<dbReference type="OrthoDB" id="4247482at2"/>
<evidence type="ECO:0000256" key="5">
    <source>
        <dbReference type="RuleBase" id="RU003476"/>
    </source>
</evidence>
<keyword evidence="4" id="KW-0460">Magnesium</keyword>
<proteinExistence type="inferred from homology"/>
<dbReference type="PROSITE" id="PS00893">
    <property type="entry name" value="NUDIX_BOX"/>
    <property type="match status" value="1"/>
</dbReference>
<keyword evidence="8" id="KW-1185">Reference proteome</keyword>
<protein>
    <submittedName>
        <fullName evidence="7">NUDIX hydrolase</fullName>
    </submittedName>
</protein>
<accession>A0A370B7Q0</accession>
<dbReference type="PANTHER" id="PTHR43046">
    <property type="entry name" value="GDP-MANNOSE MANNOSYL HYDROLASE"/>
    <property type="match status" value="1"/>
</dbReference>